<evidence type="ECO:0000313" key="3">
    <source>
        <dbReference type="EMBL" id="MBK6008533.1"/>
    </source>
</evidence>
<keyword evidence="1" id="KW-0732">Signal</keyword>
<dbReference type="InterPro" id="IPR004864">
    <property type="entry name" value="LEA_2"/>
</dbReference>
<gene>
    <name evidence="3" type="ORF">JJB11_20725</name>
</gene>
<evidence type="ECO:0000256" key="1">
    <source>
        <dbReference type="SAM" id="SignalP"/>
    </source>
</evidence>
<feature type="chain" id="PRO_5038129159" evidence="1">
    <location>
        <begin position="23"/>
        <end position="163"/>
    </location>
</feature>
<accession>A0A934TW50</accession>
<sequence>MRRRALSALPLLLLAGCASLSALDPLRVQLAGLEPLPSEGLELRFLAKLRVQNPNAQDVPFNGVSVELTLQGNAVASGVSNASGTLPAYGEAVLDLPVSLSAVSVARTVLDFILGKGSPSIEYAMRGKLGTGWGAMRFESRGQVDMTGGLGAQNDVQRSVPPV</sequence>
<reference evidence="3" key="1">
    <citation type="journal article" date="2012" name="J. Microbiol. Biotechnol.">
        <title>Ramlibacter ginsenosidimutans sp. nov., with ginsenoside-converting activity.</title>
        <authorList>
            <person name="Wang L."/>
            <person name="An D.S."/>
            <person name="Kim S.G."/>
            <person name="Jin F.X."/>
            <person name="Kim S.C."/>
            <person name="Lee S.T."/>
            <person name="Im W.T."/>
        </authorList>
    </citation>
    <scope>NUCLEOTIDE SEQUENCE</scope>
    <source>
        <strain evidence="3">KACC 17527</strain>
    </source>
</reference>
<evidence type="ECO:0000313" key="4">
    <source>
        <dbReference type="Proteomes" id="UP000630528"/>
    </source>
</evidence>
<keyword evidence="4" id="KW-1185">Reference proteome</keyword>
<dbReference type="SUPFAM" id="SSF117070">
    <property type="entry name" value="LEA14-like"/>
    <property type="match status" value="1"/>
</dbReference>
<dbReference type="Pfam" id="PF03168">
    <property type="entry name" value="LEA_2"/>
    <property type="match status" value="1"/>
</dbReference>
<proteinExistence type="predicted"/>
<evidence type="ECO:0000259" key="2">
    <source>
        <dbReference type="SMART" id="SM00769"/>
    </source>
</evidence>
<feature type="signal peptide" evidence="1">
    <location>
        <begin position="1"/>
        <end position="22"/>
    </location>
</feature>
<dbReference type="SMART" id="SM00769">
    <property type="entry name" value="WHy"/>
    <property type="match status" value="1"/>
</dbReference>
<dbReference type="EMBL" id="JAEPWM010000010">
    <property type="protein sequence ID" value="MBK6008533.1"/>
    <property type="molecule type" value="Genomic_DNA"/>
</dbReference>
<comment type="caution">
    <text evidence="3">The sequence shown here is derived from an EMBL/GenBank/DDBJ whole genome shotgun (WGS) entry which is preliminary data.</text>
</comment>
<dbReference type="InterPro" id="IPR013990">
    <property type="entry name" value="WHy-dom"/>
</dbReference>
<dbReference type="Proteomes" id="UP000630528">
    <property type="component" value="Unassembled WGS sequence"/>
</dbReference>
<dbReference type="Gene3D" id="2.60.40.1820">
    <property type="match status" value="1"/>
</dbReference>
<name>A0A934TW50_9BURK</name>
<reference evidence="3" key="2">
    <citation type="submission" date="2021-01" db="EMBL/GenBank/DDBJ databases">
        <authorList>
            <person name="Kang M."/>
        </authorList>
    </citation>
    <scope>NUCLEOTIDE SEQUENCE</scope>
    <source>
        <strain evidence="3">KACC 17527</strain>
    </source>
</reference>
<protein>
    <submittedName>
        <fullName evidence="3">LEA type 2 family protein</fullName>
    </submittedName>
</protein>
<dbReference type="AlphaFoldDB" id="A0A934TW50"/>
<dbReference type="GO" id="GO:0009269">
    <property type="term" value="P:response to desiccation"/>
    <property type="evidence" value="ECO:0007669"/>
    <property type="project" value="InterPro"/>
</dbReference>
<organism evidence="3 4">
    <name type="scientific">Ramlibacter ginsenosidimutans</name>
    <dbReference type="NCBI Taxonomy" id="502333"/>
    <lineage>
        <taxon>Bacteria</taxon>
        <taxon>Pseudomonadati</taxon>
        <taxon>Pseudomonadota</taxon>
        <taxon>Betaproteobacteria</taxon>
        <taxon>Burkholderiales</taxon>
        <taxon>Comamonadaceae</taxon>
        <taxon>Ramlibacter</taxon>
    </lineage>
</organism>
<dbReference type="PROSITE" id="PS51257">
    <property type="entry name" value="PROKAR_LIPOPROTEIN"/>
    <property type="match status" value="1"/>
</dbReference>
<dbReference type="RefSeq" id="WP_201175979.1">
    <property type="nucleotide sequence ID" value="NZ_JAEPWM010000010.1"/>
</dbReference>
<feature type="domain" description="Water stress and hypersensitive response" evidence="2">
    <location>
        <begin position="28"/>
        <end position="147"/>
    </location>
</feature>